<evidence type="ECO:0008006" key="3">
    <source>
        <dbReference type="Google" id="ProtNLM"/>
    </source>
</evidence>
<accession>A0AAT9HMK7</accession>
<feature type="region of interest" description="Disordered" evidence="1">
    <location>
        <begin position="1"/>
        <end position="29"/>
    </location>
</feature>
<gene>
    <name evidence="2" type="ORF">SHKM778_48540</name>
</gene>
<feature type="compositionally biased region" description="Basic and acidic residues" evidence="1">
    <location>
        <begin position="1"/>
        <end position="10"/>
    </location>
</feature>
<reference evidence="2" key="2">
    <citation type="submission" date="2024-07" db="EMBL/GenBank/DDBJ databases">
        <title>Streptomyces haneummycinica sp. nov., a new antibiotic-producing actinobacterium isolated from marine sediment.</title>
        <authorList>
            <person name="Uemura M."/>
            <person name="Hamada M."/>
            <person name="Hirano S."/>
            <person name="Kobayashi K."/>
            <person name="Ohshiro T."/>
            <person name="Kobayashi T."/>
            <person name="Terahara T."/>
        </authorList>
    </citation>
    <scope>NUCLEOTIDE SEQUENCE</scope>
    <source>
        <strain evidence="2">KM77-8</strain>
    </source>
</reference>
<dbReference type="EMBL" id="AP035768">
    <property type="protein sequence ID" value="BFO18466.1"/>
    <property type="molecule type" value="Genomic_DNA"/>
</dbReference>
<dbReference type="GO" id="GO:0003677">
    <property type="term" value="F:DNA binding"/>
    <property type="evidence" value="ECO:0007669"/>
    <property type="project" value="InterPro"/>
</dbReference>
<proteinExistence type="predicted"/>
<dbReference type="InterPro" id="IPR010982">
    <property type="entry name" value="Lambda_DNA-bd_dom_sf"/>
</dbReference>
<protein>
    <recommendedName>
        <fullName evidence="3">XRE family transcriptional regulator</fullName>
    </recommendedName>
</protein>
<evidence type="ECO:0000256" key="1">
    <source>
        <dbReference type="SAM" id="MobiDB-lite"/>
    </source>
</evidence>
<name>A0AAT9HMK7_9ACTN</name>
<dbReference type="Gene3D" id="1.10.260.40">
    <property type="entry name" value="lambda repressor-like DNA-binding domains"/>
    <property type="match status" value="1"/>
</dbReference>
<evidence type="ECO:0000313" key="2">
    <source>
        <dbReference type="EMBL" id="BFO18466.1"/>
    </source>
</evidence>
<dbReference type="AlphaFoldDB" id="A0AAT9HMK7"/>
<sequence length="233" mass="25111">MNDAGEREAVTGDTVAPGGGPSHASRGELDAALATLRELENLLPQTAREAFGALLDPDSVSHSTGIEPDRVAALLEGAEPDGDTSRDASQARIVARLRFLRATRLKERAARRRGPRMHFFAEIARGAHISKQTVHYVFENAQMTSPENVAAMERYFGVRPGFCSCTEAEALAGYLDPIVRQLTILYQAAEAAADGVTRVAARSDRDVSHVSRDSGAMTEILDAVLAARRGQDR</sequence>
<organism evidence="2">
    <name type="scientific">Streptomyces haneummycinicus</name>
    <dbReference type="NCBI Taxonomy" id="3074435"/>
    <lineage>
        <taxon>Bacteria</taxon>
        <taxon>Bacillati</taxon>
        <taxon>Actinomycetota</taxon>
        <taxon>Actinomycetes</taxon>
        <taxon>Kitasatosporales</taxon>
        <taxon>Streptomycetaceae</taxon>
        <taxon>Streptomyces</taxon>
    </lineage>
</organism>
<reference evidence="2" key="1">
    <citation type="submission" date="2024-06" db="EMBL/GenBank/DDBJ databases">
        <authorList>
            <consortium name="consrtm"/>
            <person name="Uemura M."/>
            <person name="Terahara T."/>
        </authorList>
    </citation>
    <scope>NUCLEOTIDE SEQUENCE</scope>
    <source>
        <strain evidence="2">KM77-8</strain>
    </source>
</reference>